<dbReference type="InterPro" id="IPR005135">
    <property type="entry name" value="Endo/exonuclease/phosphatase"/>
</dbReference>
<dbReference type="InterPro" id="IPR036691">
    <property type="entry name" value="Endo/exonu/phosph_ase_sf"/>
</dbReference>
<dbReference type="EMBL" id="CYYV01000008">
    <property type="protein sequence ID" value="CUO40300.1"/>
    <property type="molecule type" value="Genomic_DNA"/>
</dbReference>
<protein>
    <submittedName>
        <fullName evidence="2">Uncharacterized protein conserved in bacteria</fullName>
    </submittedName>
</protein>
<gene>
    <name evidence="2" type="ORF">ERS852406_01900</name>
    <name evidence="3" type="ORF">ERS852498_03297</name>
</gene>
<dbReference type="PANTHER" id="PTHR12121:SF36">
    <property type="entry name" value="ENDONUCLEASE_EXONUCLEASE_PHOSPHATASE DOMAIN-CONTAINING PROTEIN"/>
    <property type="match status" value="1"/>
</dbReference>
<dbReference type="EMBL" id="CZAL01000026">
    <property type="protein sequence ID" value="CUP97338.1"/>
    <property type="molecule type" value="Genomic_DNA"/>
</dbReference>
<evidence type="ECO:0000313" key="2">
    <source>
        <dbReference type="EMBL" id="CUO40300.1"/>
    </source>
</evidence>
<dbReference type="CDD" id="cd09083">
    <property type="entry name" value="EEP-1"/>
    <property type="match status" value="1"/>
</dbReference>
<dbReference type="Proteomes" id="UP000095706">
    <property type="component" value="Unassembled WGS sequence"/>
</dbReference>
<evidence type="ECO:0000259" key="1">
    <source>
        <dbReference type="Pfam" id="PF03372"/>
    </source>
</evidence>
<dbReference type="SUPFAM" id="SSF56219">
    <property type="entry name" value="DNase I-like"/>
    <property type="match status" value="1"/>
</dbReference>
<dbReference type="Pfam" id="PF03372">
    <property type="entry name" value="Exo_endo_phos"/>
    <property type="match status" value="1"/>
</dbReference>
<dbReference type="STRING" id="1150298.ERS852406_01900"/>
<sequence>MKFVTFNIRCDFGQDGANNFIYRRPLILEKIRQEKPDIIGFQEVLPHVAAWLKENLTEYYIAGCGREKDLTGEAMIIAYRKERFQSVSLETFWLSPTPYVPGSRYPVQSMCPRTATDVVFEDMETGKVFRVINTHLDHECAGARKLGLEQILAHLRAEKAFADVPVILSGDFNAEPDSEEMKPLRETAGLVNATEGIGITFHNYHRDDPNDPQCSIDYIILKGDWELKKVEKWTEQKDGVCLSDHYPICAELI</sequence>
<proteinExistence type="predicted"/>
<dbReference type="PANTHER" id="PTHR12121">
    <property type="entry name" value="CARBON CATABOLITE REPRESSOR PROTEIN 4"/>
    <property type="match status" value="1"/>
</dbReference>
<dbReference type="OrthoDB" id="9793162at2"/>
<organism evidence="2 4">
    <name type="scientific">Fusicatenibacter saccharivorans</name>
    <dbReference type="NCBI Taxonomy" id="1150298"/>
    <lineage>
        <taxon>Bacteria</taxon>
        <taxon>Bacillati</taxon>
        <taxon>Bacillota</taxon>
        <taxon>Clostridia</taxon>
        <taxon>Lachnospirales</taxon>
        <taxon>Lachnospiraceae</taxon>
        <taxon>Fusicatenibacter</taxon>
    </lineage>
</organism>
<dbReference type="RefSeq" id="WP_022462537.1">
    <property type="nucleotide sequence ID" value="NZ_CAXSRP010000006.1"/>
</dbReference>
<evidence type="ECO:0000313" key="4">
    <source>
        <dbReference type="Proteomes" id="UP000095706"/>
    </source>
</evidence>
<dbReference type="GO" id="GO:0000175">
    <property type="term" value="F:3'-5'-RNA exonuclease activity"/>
    <property type="evidence" value="ECO:0007669"/>
    <property type="project" value="TreeGrafter"/>
</dbReference>
<dbReference type="Proteomes" id="UP000095709">
    <property type="component" value="Unassembled WGS sequence"/>
</dbReference>
<evidence type="ECO:0000313" key="3">
    <source>
        <dbReference type="EMBL" id="CUP97338.1"/>
    </source>
</evidence>
<evidence type="ECO:0000313" key="5">
    <source>
        <dbReference type="Proteomes" id="UP000095709"/>
    </source>
</evidence>
<dbReference type="Gene3D" id="3.60.10.10">
    <property type="entry name" value="Endonuclease/exonuclease/phosphatase"/>
    <property type="match status" value="1"/>
</dbReference>
<dbReference type="InterPro" id="IPR050410">
    <property type="entry name" value="CCR4/nocturin_mRNA_transcr"/>
</dbReference>
<feature type="domain" description="Endonuclease/exonuclease/phosphatase" evidence="1">
    <location>
        <begin position="4"/>
        <end position="245"/>
    </location>
</feature>
<reference evidence="4 5" key="1">
    <citation type="submission" date="2015-09" db="EMBL/GenBank/DDBJ databases">
        <authorList>
            <consortium name="Pathogen Informatics"/>
        </authorList>
    </citation>
    <scope>NUCLEOTIDE SEQUENCE [LARGE SCALE GENOMIC DNA]</scope>
    <source>
        <strain evidence="2 4">2789STDY5608849</strain>
        <strain evidence="3 5">2789STDY5834885</strain>
    </source>
</reference>
<dbReference type="AlphaFoldDB" id="A0A174EW97"/>
<name>A0A174EW97_9FIRM</name>
<accession>A0A174EW97</accession>